<keyword evidence="14" id="KW-0444">Lipid biosynthesis</keyword>
<keyword evidence="8 14" id="KW-0808">Transferase</keyword>
<evidence type="ECO:0000256" key="11">
    <source>
        <dbReference type="ARBA" id="ARBA00023264"/>
    </source>
</evidence>
<comment type="domain">
    <text evidence="14">The HXXXXD motif is essential for acyltransferase activity and may constitute the binding site for the phosphate moiety of the glycerol-3-phosphate.</text>
</comment>
<gene>
    <name evidence="14 16" type="primary">plsB</name>
    <name evidence="16" type="ORF">GCM10011365_05060</name>
</gene>
<evidence type="ECO:0000256" key="5">
    <source>
        <dbReference type="ARBA" id="ARBA00013113"/>
    </source>
</evidence>
<feature type="domain" description="Phospholipid/glycerol acyltransferase" evidence="15">
    <location>
        <begin position="301"/>
        <end position="427"/>
    </location>
</feature>
<evidence type="ECO:0000256" key="9">
    <source>
        <dbReference type="ARBA" id="ARBA00023136"/>
    </source>
</evidence>
<evidence type="ECO:0000259" key="15">
    <source>
        <dbReference type="SMART" id="SM00563"/>
    </source>
</evidence>
<dbReference type="SMART" id="SM00563">
    <property type="entry name" value="PlsC"/>
    <property type="match status" value="1"/>
</dbReference>
<evidence type="ECO:0000256" key="10">
    <source>
        <dbReference type="ARBA" id="ARBA00023209"/>
    </source>
</evidence>
<dbReference type="AlphaFoldDB" id="A0A917CF05"/>
<dbReference type="HAMAP" id="MF_00393">
    <property type="entry name" value="Glyc3P_acyltrans"/>
    <property type="match status" value="1"/>
</dbReference>
<dbReference type="NCBIfam" id="TIGR03703">
    <property type="entry name" value="plsB"/>
    <property type="match status" value="1"/>
</dbReference>
<accession>A0A917CF05</accession>
<comment type="pathway">
    <text evidence="3">Lipid metabolism.</text>
</comment>
<evidence type="ECO:0000256" key="3">
    <source>
        <dbReference type="ARBA" id="ARBA00005189"/>
    </source>
</evidence>
<dbReference type="PANTHER" id="PTHR12563:SF17">
    <property type="entry name" value="DIHYDROXYACETONE PHOSPHATE ACYLTRANSFERASE"/>
    <property type="match status" value="1"/>
</dbReference>
<evidence type="ECO:0000256" key="7">
    <source>
        <dbReference type="ARBA" id="ARBA00022475"/>
    </source>
</evidence>
<dbReference type="Proteomes" id="UP000605253">
    <property type="component" value="Unassembled WGS sequence"/>
</dbReference>
<comment type="pathway">
    <text evidence="2 14">Phospholipid metabolism; CDP-diacylglycerol biosynthesis; CDP-diacylglycerol from sn-glycerol 3-phosphate: step 1/3.</text>
</comment>
<evidence type="ECO:0000256" key="1">
    <source>
        <dbReference type="ARBA" id="ARBA00004413"/>
    </source>
</evidence>
<evidence type="ECO:0000256" key="4">
    <source>
        <dbReference type="ARBA" id="ARBA00007937"/>
    </source>
</evidence>
<dbReference type="InterPro" id="IPR028354">
    <property type="entry name" value="GPAT_PlsB"/>
</dbReference>
<dbReference type="Pfam" id="PF19277">
    <property type="entry name" value="GPAT_C"/>
    <property type="match status" value="1"/>
</dbReference>
<dbReference type="InterPro" id="IPR041728">
    <property type="entry name" value="GPAT/DHAPAT_LPLAT"/>
</dbReference>
<comment type="catalytic activity">
    <reaction evidence="13 14">
        <text>sn-glycerol 3-phosphate + an acyl-CoA = a 1-acyl-sn-glycero-3-phosphate + CoA</text>
        <dbReference type="Rhea" id="RHEA:15325"/>
        <dbReference type="ChEBI" id="CHEBI:57287"/>
        <dbReference type="ChEBI" id="CHEBI:57597"/>
        <dbReference type="ChEBI" id="CHEBI:57970"/>
        <dbReference type="ChEBI" id="CHEBI:58342"/>
        <dbReference type="EC" id="2.3.1.15"/>
    </reaction>
</comment>
<proteinExistence type="inferred from homology"/>
<dbReference type="RefSeq" id="WP_188364105.1">
    <property type="nucleotide sequence ID" value="NZ_BAABJF010000032.1"/>
</dbReference>
<comment type="subcellular location">
    <subcellularLocation>
        <location evidence="1 14">Cell membrane</location>
        <topology evidence="1 14">Peripheral membrane protein</topology>
        <orientation evidence="1 14">Cytoplasmic side</orientation>
    </subcellularLocation>
</comment>
<dbReference type="PANTHER" id="PTHR12563">
    <property type="entry name" value="GLYCEROL-3-PHOSPHATE ACYLTRANSFERASE"/>
    <property type="match status" value="1"/>
</dbReference>
<comment type="similarity">
    <text evidence="4 14">Belongs to the GPAT/DAPAT family.</text>
</comment>
<dbReference type="PIRSF" id="PIRSF000437">
    <property type="entry name" value="GPAT_DHAPAT"/>
    <property type="match status" value="1"/>
</dbReference>
<evidence type="ECO:0000256" key="14">
    <source>
        <dbReference type="HAMAP-Rule" id="MF_00393"/>
    </source>
</evidence>
<keyword evidence="17" id="KW-1185">Reference proteome</keyword>
<keyword evidence="7 14" id="KW-1003">Cell membrane</keyword>
<dbReference type="GO" id="GO:0005886">
    <property type="term" value="C:plasma membrane"/>
    <property type="evidence" value="ECO:0007669"/>
    <property type="project" value="UniProtKB-SubCell"/>
</dbReference>
<evidence type="ECO:0000256" key="8">
    <source>
        <dbReference type="ARBA" id="ARBA00022679"/>
    </source>
</evidence>
<keyword evidence="14" id="KW-0443">Lipid metabolism</keyword>
<sequence length="811" mass="92768">MTMSLLSKILYLRVRVEFSPDDLTTLEVDTQKPFIYVLSADSTVSRSILREEIRRGHLPKPVALTNPSDATGTSKSHDVLANKKITGWFRRRVEYKPFEEQLNELIQIIQHNPEKSFQLIPVSVFLGRAPDKNHGLFKILFSERWGLTGRLRKFFSILAHGNHTLVRLSRPILVDKNLGSADDNPTALAHKLSRVLRLHFNRVKTAVVGQDLSHRRTIAKNILSRPVVHNEIQQYAQRQKISPEKAQREAEKIIREIAADYSYSSIRLMHKVFRWFWTKVYDGVKLNFYAEFRNLTTEKEIIYTPCHRSHIDYLILSYSLYEKGLVPPHIAAGINLNLPVIGRILRGSGAFFIRRSFNSTLYSTIFSEYLSSLISHGVSIEYFIEGTRSRTGRLLHPKAGMLAMTVRSYINERGKPLVFIPASLNYEKLMEGASYKSELGGQAKKKESIGGLFKTLKLLKDQYGRLTVNFAEAIELDDLLDKHKPDWRGLKLGVKEKPSWFKAVVSEAGNSILTHINESSHVNPVNLLAVSLLATPNQAASVTNLTAQIQLYKDLLTGLPYSNRTTVTGLSEAEIIKHGIKLGFIERVEHDLGDVIRVKSDMGVMMTYYRNNVLHLFAASSFIAMFFINQAKYPRKDLLRIMAIIYPYIKNELFLKWNREEFIEYGRRTLQLFKQYDLLISDGRQLQRHVGGSLQAGKLRVLANALMQTYERFFIVIAVLKSKGSGVLTANELELLCHQIASQLTLLYEFNSPDFFDKNLFKHFIKQLAEENIIEIDDTGKIILTDNLEPMYLGAKAILSRRIRHSILYLI</sequence>
<dbReference type="InterPro" id="IPR002123">
    <property type="entry name" value="Plipid/glycerol_acylTrfase"/>
</dbReference>
<evidence type="ECO:0000256" key="13">
    <source>
        <dbReference type="ARBA" id="ARBA00048427"/>
    </source>
</evidence>
<evidence type="ECO:0000313" key="16">
    <source>
        <dbReference type="EMBL" id="GGF86984.1"/>
    </source>
</evidence>
<dbReference type="PIRSF" id="PIRSF500064">
    <property type="entry name" value="GPAT"/>
    <property type="match status" value="1"/>
</dbReference>
<dbReference type="SUPFAM" id="SSF69593">
    <property type="entry name" value="Glycerol-3-phosphate (1)-acyltransferase"/>
    <property type="match status" value="1"/>
</dbReference>
<comment type="caution">
    <text evidence="16">The sequence shown here is derived from an EMBL/GenBank/DDBJ whole genome shotgun (WGS) entry which is preliminary data.</text>
</comment>
<dbReference type="Pfam" id="PF01553">
    <property type="entry name" value="Acyltransferase"/>
    <property type="match status" value="1"/>
</dbReference>
<dbReference type="InterPro" id="IPR045520">
    <property type="entry name" value="GPAT/DHAPAT_C"/>
</dbReference>
<feature type="short sequence motif" description="HXXXXD motif" evidence="14">
    <location>
        <begin position="306"/>
        <end position="311"/>
    </location>
</feature>
<reference evidence="16" key="1">
    <citation type="journal article" date="2014" name="Int. J. Syst. Evol. Microbiol.">
        <title>Complete genome sequence of Corynebacterium casei LMG S-19264T (=DSM 44701T), isolated from a smear-ripened cheese.</title>
        <authorList>
            <consortium name="US DOE Joint Genome Institute (JGI-PGF)"/>
            <person name="Walter F."/>
            <person name="Albersmeier A."/>
            <person name="Kalinowski J."/>
            <person name="Ruckert C."/>
        </authorList>
    </citation>
    <scope>NUCLEOTIDE SEQUENCE</scope>
    <source>
        <strain evidence="16">CGMCC 1.12181</strain>
    </source>
</reference>
<dbReference type="EC" id="2.3.1.15" evidence="5 14"/>
<evidence type="ECO:0000256" key="2">
    <source>
        <dbReference type="ARBA" id="ARBA00004765"/>
    </source>
</evidence>
<keyword evidence="11 14" id="KW-1208">Phospholipid metabolism</keyword>
<keyword evidence="12 14" id="KW-0012">Acyltransferase</keyword>
<dbReference type="InterPro" id="IPR022284">
    <property type="entry name" value="GPAT/DHAPAT"/>
</dbReference>
<name>A0A917CF05_9GAMM</name>
<organism evidence="16 17">
    <name type="scientific">Marinicella pacifica</name>
    <dbReference type="NCBI Taxonomy" id="1171543"/>
    <lineage>
        <taxon>Bacteria</taxon>
        <taxon>Pseudomonadati</taxon>
        <taxon>Pseudomonadota</taxon>
        <taxon>Gammaproteobacteria</taxon>
        <taxon>Lysobacterales</taxon>
        <taxon>Marinicellaceae</taxon>
        <taxon>Marinicella</taxon>
    </lineage>
</organism>
<dbReference type="GO" id="GO:0016024">
    <property type="term" value="P:CDP-diacylglycerol biosynthetic process"/>
    <property type="evidence" value="ECO:0007669"/>
    <property type="project" value="UniProtKB-UniRule"/>
</dbReference>
<protein>
    <recommendedName>
        <fullName evidence="6 14">Glycerol-3-phosphate acyltransferase</fullName>
        <shortName evidence="14">GPAT</shortName>
        <ecNumber evidence="5 14">2.3.1.15</ecNumber>
    </recommendedName>
</protein>
<dbReference type="CDD" id="cd07993">
    <property type="entry name" value="LPLAT_DHAPAT-like"/>
    <property type="match status" value="1"/>
</dbReference>
<reference evidence="16" key="2">
    <citation type="submission" date="2020-09" db="EMBL/GenBank/DDBJ databases">
        <authorList>
            <person name="Sun Q."/>
            <person name="Zhou Y."/>
        </authorList>
    </citation>
    <scope>NUCLEOTIDE SEQUENCE</scope>
    <source>
        <strain evidence="16">CGMCC 1.12181</strain>
    </source>
</reference>
<dbReference type="EMBL" id="BMEO01000002">
    <property type="protein sequence ID" value="GGF86984.1"/>
    <property type="molecule type" value="Genomic_DNA"/>
</dbReference>
<dbReference type="NCBIfam" id="NF003441">
    <property type="entry name" value="PRK04974.1"/>
    <property type="match status" value="1"/>
</dbReference>
<keyword evidence="10 14" id="KW-0594">Phospholipid biosynthesis</keyword>
<evidence type="ECO:0000256" key="12">
    <source>
        <dbReference type="ARBA" id="ARBA00023315"/>
    </source>
</evidence>
<dbReference type="GO" id="GO:0004366">
    <property type="term" value="F:glycerol-3-phosphate O-acyltransferase activity"/>
    <property type="evidence" value="ECO:0007669"/>
    <property type="project" value="UniProtKB-UniRule"/>
</dbReference>
<keyword evidence="9 14" id="KW-0472">Membrane</keyword>
<evidence type="ECO:0000256" key="6">
    <source>
        <dbReference type="ARBA" id="ARBA00013432"/>
    </source>
</evidence>
<evidence type="ECO:0000313" key="17">
    <source>
        <dbReference type="Proteomes" id="UP000605253"/>
    </source>
</evidence>
<dbReference type="GO" id="GO:0006631">
    <property type="term" value="P:fatty acid metabolic process"/>
    <property type="evidence" value="ECO:0007669"/>
    <property type="project" value="TreeGrafter"/>
</dbReference>